<sequence length="458" mass="50710">MDDDDDLWGPPFGTLFGPILSALYKTILFASKPFYEVVNFDVLEENFQNERYCELVWRILNEKKQIVEIDELDKDMASSGTGDSRDIGSSDSDKTRSAVLPDADTSSGKSALDEDENTSGISDAQTIETRDSSTDIEEIDSETRLKPQETAANDPPTVEVAEDADTSSSPVLANKIDEAEEHSCSSLVTDQVFDPIKLAPENKSSSPISRENIGGSTVRPLALETREKANATNEDGETLKDHQQSNSFQDVITVSEPFTTESLLEMCDEPDKGRESPCDKRSKRSHPEAVKTVVKDELIINLLNETRKKAENKALLNPGSVLIKKRESKSNSSDNKGVKTGFIRTTKQKLEGEAGEINIVPVKKSTQSTPKIIRGGSNVPTQHTDSMLDSIDRVIERGGETMSDSVISISDLKNKTGKELRSIGKELKVTHYYKLKKEELLQQIIMQLTECTKQRMET</sequence>
<name>A0A565BPA5_9BRAS</name>
<dbReference type="Pfam" id="PF07498">
    <property type="entry name" value="Rho_N"/>
    <property type="match status" value="1"/>
</dbReference>
<evidence type="ECO:0000313" key="3">
    <source>
        <dbReference type="EMBL" id="VVB03029.1"/>
    </source>
</evidence>
<comment type="caution">
    <text evidence="3">The sequence shown here is derived from an EMBL/GenBank/DDBJ whole genome shotgun (WGS) entry which is preliminary data.</text>
</comment>
<feature type="region of interest" description="Disordered" evidence="1">
    <location>
        <begin position="75"/>
        <end position="168"/>
    </location>
</feature>
<evidence type="ECO:0000256" key="1">
    <source>
        <dbReference type="SAM" id="MobiDB-lite"/>
    </source>
</evidence>
<dbReference type="AlphaFoldDB" id="A0A565BPA5"/>
<dbReference type="SUPFAM" id="SSF68912">
    <property type="entry name" value="Rho N-terminal domain-like"/>
    <property type="match status" value="1"/>
</dbReference>
<dbReference type="Gene3D" id="1.10.720.10">
    <property type="match status" value="1"/>
</dbReference>
<dbReference type="EMBL" id="CABITT030000004">
    <property type="protein sequence ID" value="VVB03029.1"/>
    <property type="molecule type" value="Genomic_DNA"/>
</dbReference>
<dbReference type="GO" id="GO:0006353">
    <property type="term" value="P:DNA-templated transcription termination"/>
    <property type="evidence" value="ECO:0007669"/>
    <property type="project" value="InterPro"/>
</dbReference>
<evidence type="ECO:0000259" key="2">
    <source>
        <dbReference type="SMART" id="SM00959"/>
    </source>
</evidence>
<accession>A0A565BPA5</accession>
<feature type="compositionally biased region" description="Basic and acidic residues" evidence="1">
    <location>
        <begin position="269"/>
        <end position="289"/>
    </location>
</feature>
<proteinExistence type="predicted"/>
<dbReference type="InterPro" id="IPR011112">
    <property type="entry name" value="Rho-like_N"/>
</dbReference>
<dbReference type="OrthoDB" id="1065581at2759"/>
<feature type="domain" description="Rho termination factor-like N-terminal" evidence="2">
    <location>
        <begin position="411"/>
        <end position="453"/>
    </location>
</feature>
<gene>
    <name evidence="3" type="ORF">ANE_LOCUS13473</name>
</gene>
<dbReference type="Proteomes" id="UP000489600">
    <property type="component" value="Unassembled WGS sequence"/>
</dbReference>
<organism evidence="3 4">
    <name type="scientific">Arabis nemorensis</name>
    <dbReference type="NCBI Taxonomy" id="586526"/>
    <lineage>
        <taxon>Eukaryota</taxon>
        <taxon>Viridiplantae</taxon>
        <taxon>Streptophyta</taxon>
        <taxon>Embryophyta</taxon>
        <taxon>Tracheophyta</taxon>
        <taxon>Spermatophyta</taxon>
        <taxon>Magnoliopsida</taxon>
        <taxon>eudicotyledons</taxon>
        <taxon>Gunneridae</taxon>
        <taxon>Pentapetalae</taxon>
        <taxon>rosids</taxon>
        <taxon>malvids</taxon>
        <taxon>Brassicales</taxon>
        <taxon>Brassicaceae</taxon>
        <taxon>Arabideae</taxon>
        <taxon>Arabis</taxon>
    </lineage>
</organism>
<reference evidence="3" key="1">
    <citation type="submission" date="2019-07" db="EMBL/GenBank/DDBJ databases">
        <authorList>
            <person name="Dittberner H."/>
        </authorList>
    </citation>
    <scope>NUCLEOTIDE SEQUENCE [LARGE SCALE GENOMIC DNA]</scope>
</reference>
<feature type="compositionally biased region" description="Polar residues" evidence="1">
    <location>
        <begin position="118"/>
        <end position="127"/>
    </location>
</feature>
<feature type="region of interest" description="Disordered" evidence="1">
    <location>
        <begin position="268"/>
        <end position="289"/>
    </location>
</feature>
<evidence type="ECO:0000313" key="4">
    <source>
        <dbReference type="Proteomes" id="UP000489600"/>
    </source>
</evidence>
<dbReference type="SMART" id="SM00959">
    <property type="entry name" value="Rho_N"/>
    <property type="match status" value="1"/>
</dbReference>
<keyword evidence="4" id="KW-1185">Reference proteome</keyword>
<dbReference type="InterPro" id="IPR036269">
    <property type="entry name" value="Rho_N_sf"/>
</dbReference>
<feature type="compositionally biased region" description="Basic and acidic residues" evidence="1">
    <location>
        <begin position="83"/>
        <end position="96"/>
    </location>
</feature>
<protein>
    <recommendedName>
        <fullName evidence="2">Rho termination factor-like N-terminal domain-containing protein</fullName>
    </recommendedName>
</protein>